<dbReference type="InterPro" id="IPR001509">
    <property type="entry name" value="Epimerase_deHydtase"/>
</dbReference>
<organism evidence="2 3">
    <name type="scientific">Gemmata massiliana</name>
    <dbReference type="NCBI Taxonomy" id="1210884"/>
    <lineage>
        <taxon>Bacteria</taxon>
        <taxon>Pseudomonadati</taxon>
        <taxon>Planctomycetota</taxon>
        <taxon>Planctomycetia</taxon>
        <taxon>Gemmatales</taxon>
        <taxon>Gemmataceae</taxon>
        <taxon>Gemmata</taxon>
    </lineage>
</organism>
<dbReference type="PANTHER" id="PTHR43245">
    <property type="entry name" value="BIFUNCTIONAL POLYMYXIN RESISTANCE PROTEIN ARNA"/>
    <property type="match status" value="1"/>
</dbReference>
<dbReference type="InterPro" id="IPR036291">
    <property type="entry name" value="NAD(P)-bd_dom_sf"/>
</dbReference>
<evidence type="ECO:0000259" key="1">
    <source>
        <dbReference type="Pfam" id="PF01370"/>
    </source>
</evidence>
<dbReference type="EMBL" id="LR593886">
    <property type="protein sequence ID" value="VTR93888.1"/>
    <property type="molecule type" value="Genomic_DNA"/>
</dbReference>
<dbReference type="InterPro" id="IPR050177">
    <property type="entry name" value="Lipid_A_modif_metabolic_enz"/>
</dbReference>
<evidence type="ECO:0000313" key="3">
    <source>
        <dbReference type="Proteomes" id="UP000464178"/>
    </source>
</evidence>
<dbReference type="AlphaFoldDB" id="A0A6P2CXM5"/>
<reference evidence="2 3" key="1">
    <citation type="submission" date="2019-05" db="EMBL/GenBank/DDBJ databases">
        <authorList>
            <consortium name="Science for Life Laboratories"/>
        </authorList>
    </citation>
    <scope>NUCLEOTIDE SEQUENCE [LARGE SCALE GENOMIC DNA]</scope>
    <source>
        <strain evidence="2">Soil9</strain>
    </source>
</reference>
<dbReference type="SUPFAM" id="SSF51735">
    <property type="entry name" value="NAD(P)-binding Rossmann-fold domains"/>
    <property type="match status" value="1"/>
</dbReference>
<dbReference type="RefSeq" id="WP_197909520.1">
    <property type="nucleotide sequence ID" value="NZ_LR593886.1"/>
</dbReference>
<gene>
    <name evidence="2" type="ORF">SOIL9_38260</name>
</gene>
<dbReference type="Pfam" id="PF01370">
    <property type="entry name" value="Epimerase"/>
    <property type="match status" value="1"/>
</dbReference>
<keyword evidence="3" id="KW-1185">Reference proteome</keyword>
<evidence type="ECO:0000313" key="2">
    <source>
        <dbReference type="EMBL" id="VTR93888.1"/>
    </source>
</evidence>
<proteinExistence type="predicted"/>
<dbReference type="PANTHER" id="PTHR43245:SF23">
    <property type="entry name" value="NAD(P)-BINDING DOMAIN-CONTAINING PROTEIN"/>
    <property type="match status" value="1"/>
</dbReference>
<name>A0A6P2CXM5_9BACT</name>
<protein>
    <recommendedName>
        <fullName evidence="1">NAD-dependent epimerase/dehydratase domain-containing protein</fullName>
    </recommendedName>
</protein>
<dbReference type="CDD" id="cd08946">
    <property type="entry name" value="SDR_e"/>
    <property type="match status" value="1"/>
</dbReference>
<dbReference type="Gene3D" id="3.40.50.720">
    <property type="entry name" value="NAD(P)-binding Rossmann-like Domain"/>
    <property type="match status" value="1"/>
</dbReference>
<accession>A0A6P2CXM5</accession>
<dbReference type="Proteomes" id="UP000464178">
    <property type="component" value="Chromosome"/>
</dbReference>
<sequence length="344" mass="37301">MSSDVSPAGAPMVFVPGGAGYVGAVLVPALLDAGYRVRVLDLYLYGHEPLAPVRGHPNLEEVTGDVRDLAAVRAAVAGCAAVIHLACISNDPSVELDPGLSQSVNYDSFGPLVRACKEAGVRRFVFASSGSVYGVSDSPNVTEEHPLVPVSLYNKFKAMCEPVLLAEGTRDFVPVIVRPATICGHSPRQRLDLTVNILTNHAINNGKITVFGGVQMRPNLHIRDMIDLYLLLLTAPDDKVGGEIFNAGYQNYTVAETAEIVRGVVQREVPERGTIEIVTTPSDDIRSYRVNADKVRRVLGFVPKHTIEDAAVDLIRAFRAGRLPNSMTDPRYFNIKLMKDKKVA</sequence>
<feature type="domain" description="NAD-dependent epimerase/dehydratase" evidence="1">
    <location>
        <begin position="13"/>
        <end position="248"/>
    </location>
</feature>
<dbReference type="KEGG" id="gms:SOIL9_38260"/>